<dbReference type="PANTHER" id="PTHR11139:SF119">
    <property type="entry name" value="SERINE_THREONINE-PROTEIN KINASE SMG1"/>
    <property type="match status" value="1"/>
</dbReference>
<dbReference type="Gene3D" id="3.30.1010.10">
    <property type="entry name" value="Phosphatidylinositol 3-kinase Catalytic Subunit, Chain A, domain 4"/>
    <property type="match status" value="1"/>
</dbReference>
<dbReference type="InterPro" id="IPR016024">
    <property type="entry name" value="ARM-type_fold"/>
</dbReference>
<gene>
    <name evidence="11" type="ORF">NLS_LOCUS610</name>
</gene>
<sequence>MNGGMEFHETKNVDVKSLLYRILNDKKSYTKDERITACEQLQQTLIHANDVANIGYDWKKLVEDLLHCIKTRQQIELKRCVSDCLGSLGSIMFSQYNEYLKLMLNEAKLIPDKYEDDRALLFKAIFSSLNLIGAFEWQSRIRPQDVDLLMTEIKNWLEVNDSSVVLISLLDTCLAVSKYFPAIFKHSFDDVVDFTVGWYIEPEQPLAVLDKCCQMLVELRPYWHSSVPSAVTLMKQFLDDASAYIEDVETNESKPENMLSKTAAILRALTTMLEIMNIPVNPVVADFAEKIFERIVGLLTHLDNIFAAKIGNVFVYMAEVLCMTLKTYPKSDFLVDSMKSLKIMLEHPSVNEKTMLTIIGCSGKIIDSVTPKMVLEVVDYIVGDDGPLNCVITRSQEVMQAYSNVLGKLLVPKNLSTLQVAYNRVCRDVRICLKMLRETEVQAYCSDSFMIEKKLMIYFNALYSLAVVKNSLIAMMGLSPALFAFLMTETPITEREFIVNHPGCHYALLYIVKMHSEKHENFVANSSLLIDKNSLTLVTEPATAKYTTTILKVVTKLLAIDDLIWTDTRNLLVEWIHGLVFSLTSDVLQHILDKPEIIKMRAALLDSFVRNSLPRKTPLDNKTLCNPEIVHGSIATTSHRIRHFALLRRLAVFNLVKNGRPEMTAEFVRRVFEQCHSGSQDKIAGIWQATPPILFISNGLTECAQDLMEFGQQKISESLFTSEHFRIVSDFLLNSVLPIYFFNSIDDGNWVSDTAATIYADAMGDINTNNDCISKWRWIIAQMAQFCVNNRLKTPLGKPLDTFLAFENEIRRLAGSALSRKPIPVGKIVKDEIVQKVVEMSKRGVVEDEDEAEVEAERETRQLTSSEQWWRVRALLDMIEMLDKLIVYACRGAVFQLSTVSQLSQQFLITNQASCANWLSRLCLPMMAVAYTSNNFAQVVRLGSCSLRDIGKRIEEKGTKDSTDEKGLFLSSSESQVSDICSGHCLALTEIDSVAHTCITWMVKALIDLGRPQAILGLYAWVKKIYGKQYAWIRCAAQMAAGRIESALDGLRECLRNENLSENIQKTIRQLIMFGLEVLRNSEEIDVFWRTLCGVLDPKSDEIPDGFEEIAWKSIIQGLEYQSSFGERLTVTDNYRKMKSLTMFDNCLKNESLLSVPWDIRNSFIHTELKLMDIVHDQSRDSKDNKTDVVDLTRQLSEDSRILMLADTNLQTFTRASALHLLATAVKDSRKAYHKQSVTTNVIDPSFLFDKKNSPPMQRLFIGQQLSSWLQHTQIRENGGCSSLRVISNESSYHLEMARLARKTENYRLAEKHMKIHYNKRLPTLDNFQLNILRGMRGNWINVATDKENKLTNNVAVQLPMQQRLYNFENLMSSYGFSKMMWAISETADTDRARSFLQGKAFSLLMNAVADEVDRLMYKSNLMFNGTPTVAPDALIAVVTQQLNHTIIEDSTGPNICVGNQQQLEQNKLSAKAIIQLARWLQMESSLLPVAMSHSMRIAFHMFGVEQSQLPLLGASGIIDSLTGALLSTACKLSPHLAKAHLELGNWAFKRVTDADNDIRLLFISEECDTVKWQIKNACASVEDSVVENLLQTVQKSTTLSSILPDCKSLIGGAICEQTCDILFGPRSVIQEIWKGANSRHLAFCVCAVHSYFAYIAVSGLETKEGTIGIVMATLRILQLLVKHYDALHHLILNEMLQVNELMWKDILPQLFARLNHPVRAVRDTLCTILERIATTAPHALCYPVIVGATQPIVIHNEYADNAEVEKNDFVDVIDEEKKKRADQDRSLMFECCQRIVTRMQELFPGLVRDVTEFVKELQRIDMLHEERWAFVLTNLDLEMNRRISQIEAEKMKTLMNTHLSDDAKKEIIHEKTIIFTSLVYRIVEDLYGKTCTNVPRTVNEKQFQDTYLATIEKAMQSLRLKRSEPLQAWASFKLLLAELNQRANRRSFVCLQMADISPRLTALNKTHVPLPGQEHKNFSDVVMLERISKQTVILPTKTRPRKVIFHGSDGKDYPFLFKGQEDLHLDERIMQLLRICNLMLSTKEADWPSYVAENYSVVPLGSRSGLIEWVEGATPIFQVYRKWQLRQAAENISNQKMREVERPSALFFKKLRATFQANKIPKESITDRQKWPFPILKSVVEDLIGETPRDLLSRELWLRSGSSDTWFRVTERFARSTAVMSVVGSILGVGDRHLDNVLVNFEFGHVVHIDYNVCFDKGRNLRVPETVPFRLTGNIVRALGPTDVEGTFRLSSENVLGKLRAGKEILLTMLDAFVYDPLVDWAAAQDDLGSKSMIGIATIIAVYGGVDNHSDILYAMAVALFALRIKELSTSWLHNRCRFIRFSVINQLTACVDKIYGNL</sequence>
<dbReference type="SUPFAM" id="SSF56112">
    <property type="entry name" value="Protein kinase-like (PK-like)"/>
    <property type="match status" value="1"/>
</dbReference>
<accession>A0A3P6TRV1</accession>
<evidence type="ECO:0000256" key="1">
    <source>
        <dbReference type="ARBA" id="ARBA00011031"/>
    </source>
</evidence>
<dbReference type="EC" id="2.7.11.1" evidence="2"/>
<dbReference type="InterPro" id="IPR011009">
    <property type="entry name" value="Kinase-like_dom_sf"/>
</dbReference>
<dbReference type="PANTHER" id="PTHR11139">
    <property type="entry name" value="ATAXIA TELANGIECTASIA MUTATED ATM -RELATED"/>
    <property type="match status" value="1"/>
</dbReference>
<evidence type="ECO:0000256" key="4">
    <source>
        <dbReference type="ARBA" id="ARBA00022679"/>
    </source>
</evidence>
<organism evidence="11 12">
    <name type="scientific">Litomosoides sigmodontis</name>
    <name type="common">Filarial nematode worm</name>
    <dbReference type="NCBI Taxonomy" id="42156"/>
    <lineage>
        <taxon>Eukaryota</taxon>
        <taxon>Metazoa</taxon>
        <taxon>Ecdysozoa</taxon>
        <taxon>Nematoda</taxon>
        <taxon>Chromadorea</taxon>
        <taxon>Rhabditida</taxon>
        <taxon>Spirurina</taxon>
        <taxon>Spiruromorpha</taxon>
        <taxon>Filarioidea</taxon>
        <taxon>Onchocercidae</taxon>
        <taxon>Litomosoides</taxon>
    </lineage>
</organism>
<dbReference type="GO" id="GO:0031929">
    <property type="term" value="P:TOR signaling"/>
    <property type="evidence" value="ECO:0007669"/>
    <property type="project" value="TreeGrafter"/>
</dbReference>
<dbReference type="InterPro" id="IPR031559">
    <property type="entry name" value="SMG1"/>
</dbReference>
<dbReference type="OrthoDB" id="10065496at2759"/>
<keyword evidence="4" id="KW-0808">Transferase</keyword>
<evidence type="ECO:0000256" key="2">
    <source>
        <dbReference type="ARBA" id="ARBA00012513"/>
    </source>
</evidence>
<dbReference type="GO" id="GO:0000184">
    <property type="term" value="P:nuclear-transcribed mRNA catabolic process, nonsense-mediated decay"/>
    <property type="evidence" value="ECO:0007669"/>
    <property type="project" value="InterPro"/>
</dbReference>
<protein>
    <recommendedName>
        <fullName evidence="2">non-specific serine/threonine protein kinase</fullName>
        <ecNumber evidence="2">2.7.11.1</ecNumber>
    </recommendedName>
</protein>
<dbReference type="InterPro" id="IPR050517">
    <property type="entry name" value="DDR_Repair_Kinase"/>
</dbReference>
<dbReference type="InterPro" id="IPR039414">
    <property type="entry name" value="SMG1_PIKKc"/>
</dbReference>
<evidence type="ECO:0000313" key="12">
    <source>
        <dbReference type="Proteomes" id="UP000277928"/>
    </source>
</evidence>
<feature type="domain" description="PI3K/PI4K catalytic" evidence="10">
    <location>
        <begin position="1988"/>
        <end position="2334"/>
    </location>
</feature>
<dbReference type="Pfam" id="PF00454">
    <property type="entry name" value="PI3_PI4_kinase"/>
    <property type="match status" value="1"/>
</dbReference>
<reference evidence="11 12" key="1">
    <citation type="submission" date="2018-08" db="EMBL/GenBank/DDBJ databases">
        <authorList>
            <person name="Laetsch R D."/>
            <person name="Stevens L."/>
            <person name="Kumar S."/>
            <person name="Blaxter L. M."/>
        </authorList>
    </citation>
    <scope>NUCLEOTIDE SEQUENCE [LARGE SCALE GENOMIC DNA]</scope>
</reference>
<evidence type="ECO:0000256" key="9">
    <source>
        <dbReference type="ARBA" id="ARBA00048679"/>
    </source>
</evidence>
<dbReference type="PROSITE" id="PS50290">
    <property type="entry name" value="PI3_4_KINASE_3"/>
    <property type="match status" value="1"/>
</dbReference>
<keyword evidence="3" id="KW-0723">Serine/threonine-protein kinase</keyword>
<comment type="similarity">
    <text evidence="1">Belongs to the PI3/PI4-kinase family.</text>
</comment>
<dbReference type="GO" id="GO:0005634">
    <property type="term" value="C:nucleus"/>
    <property type="evidence" value="ECO:0007669"/>
    <property type="project" value="TreeGrafter"/>
</dbReference>
<dbReference type="GO" id="GO:0031931">
    <property type="term" value="C:TORC1 complex"/>
    <property type="evidence" value="ECO:0007669"/>
    <property type="project" value="TreeGrafter"/>
</dbReference>
<evidence type="ECO:0000256" key="5">
    <source>
        <dbReference type="ARBA" id="ARBA00022741"/>
    </source>
</evidence>
<dbReference type="EMBL" id="UYRX01000015">
    <property type="protein sequence ID" value="VDK68914.1"/>
    <property type="molecule type" value="Genomic_DNA"/>
</dbReference>
<dbReference type="InterPro" id="IPR036940">
    <property type="entry name" value="PI3/4_kinase_cat_sf"/>
</dbReference>
<dbReference type="Pfam" id="PF15785">
    <property type="entry name" value="SMG1"/>
    <property type="match status" value="3"/>
</dbReference>
<evidence type="ECO:0000256" key="8">
    <source>
        <dbReference type="ARBA" id="ARBA00047899"/>
    </source>
</evidence>
<evidence type="ECO:0000313" key="11">
    <source>
        <dbReference type="EMBL" id="VDK68914.1"/>
    </source>
</evidence>
<dbReference type="Gene3D" id="1.10.1070.11">
    <property type="entry name" value="Phosphatidylinositol 3-/4-kinase, catalytic domain"/>
    <property type="match status" value="1"/>
</dbReference>
<dbReference type="InterPro" id="IPR000403">
    <property type="entry name" value="PI3/4_kinase_cat_dom"/>
</dbReference>
<dbReference type="CDD" id="cd05170">
    <property type="entry name" value="PIKKc_SMG1"/>
    <property type="match status" value="1"/>
</dbReference>
<dbReference type="STRING" id="42156.A0A3P6TRV1"/>
<proteinExistence type="inferred from homology"/>
<evidence type="ECO:0000256" key="6">
    <source>
        <dbReference type="ARBA" id="ARBA00022777"/>
    </source>
</evidence>
<dbReference type="GO" id="GO:0005524">
    <property type="term" value="F:ATP binding"/>
    <property type="evidence" value="ECO:0007669"/>
    <property type="project" value="UniProtKB-KW"/>
</dbReference>
<dbReference type="GO" id="GO:0005737">
    <property type="term" value="C:cytoplasm"/>
    <property type="evidence" value="ECO:0007669"/>
    <property type="project" value="TreeGrafter"/>
</dbReference>
<keyword evidence="5" id="KW-0547">Nucleotide-binding</keyword>
<keyword evidence="7" id="KW-0067">ATP-binding</keyword>
<evidence type="ECO:0000256" key="3">
    <source>
        <dbReference type="ARBA" id="ARBA00022527"/>
    </source>
</evidence>
<keyword evidence="12" id="KW-1185">Reference proteome</keyword>
<keyword evidence="6" id="KW-0418">Kinase</keyword>
<dbReference type="GO" id="GO:0004674">
    <property type="term" value="F:protein serine/threonine kinase activity"/>
    <property type="evidence" value="ECO:0007669"/>
    <property type="project" value="UniProtKB-KW"/>
</dbReference>
<comment type="catalytic activity">
    <reaction evidence="8">
        <text>L-threonyl-[protein] + ATP = O-phospho-L-threonyl-[protein] + ADP + H(+)</text>
        <dbReference type="Rhea" id="RHEA:46608"/>
        <dbReference type="Rhea" id="RHEA-COMP:11060"/>
        <dbReference type="Rhea" id="RHEA-COMP:11605"/>
        <dbReference type="ChEBI" id="CHEBI:15378"/>
        <dbReference type="ChEBI" id="CHEBI:30013"/>
        <dbReference type="ChEBI" id="CHEBI:30616"/>
        <dbReference type="ChEBI" id="CHEBI:61977"/>
        <dbReference type="ChEBI" id="CHEBI:456216"/>
        <dbReference type="EC" id="2.7.11.1"/>
    </reaction>
</comment>
<dbReference type="GO" id="GO:0016242">
    <property type="term" value="P:negative regulation of macroautophagy"/>
    <property type="evidence" value="ECO:0007669"/>
    <property type="project" value="TreeGrafter"/>
</dbReference>
<dbReference type="Proteomes" id="UP000277928">
    <property type="component" value="Unassembled WGS sequence"/>
</dbReference>
<dbReference type="GO" id="GO:0031932">
    <property type="term" value="C:TORC2 complex"/>
    <property type="evidence" value="ECO:0007669"/>
    <property type="project" value="TreeGrafter"/>
</dbReference>
<dbReference type="SUPFAM" id="SSF48371">
    <property type="entry name" value="ARM repeat"/>
    <property type="match status" value="1"/>
</dbReference>
<comment type="catalytic activity">
    <reaction evidence="9">
        <text>L-seryl-[protein] + ATP = O-phospho-L-seryl-[protein] + ADP + H(+)</text>
        <dbReference type="Rhea" id="RHEA:17989"/>
        <dbReference type="Rhea" id="RHEA-COMP:9863"/>
        <dbReference type="Rhea" id="RHEA-COMP:11604"/>
        <dbReference type="ChEBI" id="CHEBI:15378"/>
        <dbReference type="ChEBI" id="CHEBI:29999"/>
        <dbReference type="ChEBI" id="CHEBI:30616"/>
        <dbReference type="ChEBI" id="CHEBI:83421"/>
        <dbReference type="ChEBI" id="CHEBI:456216"/>
        <dbReference type="EC" id="2.7.11.1"/>
    </reaction>
</comment>
<evidence type="ECO:0000256" key="7">
    <source>
        <dbReference type="ARBA" id="ARBA00022840"/>
    </source>
</evidence>
<dbReference type="OMA" id="AFECHFT"/>
<name>A0A3P6TRV1_LITSI</name>
<evidence type="ECO:0000259" key="10">
    <source>
        <dbReference type="PROSITE" id="PS50290"/>
    </source>
</evidence>
<dbReference type="SMART" id="SM00146">
    <property type="entry name" value="PI3Kc"/>
    <property type="match status" value="1"/>
</dbReference>